<evidence type="ECO:0000256" key="1">
    <source>
        <dbReference type="SAM" id="SignalP"/>
    </source>
</evidence>
<keyword evidence="1" id="KW-0732">Signal</keyword>
<keyword evidence="3" id="KW-1185">Reference proteome</keyword>
<sequence length="234" mass="24582">MVLGVLAPGALLLLPPLLPLPQVGRWRSARALRGGSALGAPWLGLTPVPTGGAGLLGRQLRPLGPVPAPGPLEQPVARGVSGDHDAAPARPGRPLTFLAPRLRSRQHCPLQTAPQADPCFLPSAPGWPVLWALSQSRTSLGTRGPWHHFPPPPSSPLQGAPVNTVIGLGTGLCRWPGTVCPGSEPKALVASPAESQDRLAPQAPLWPGRRSLAWRDILWFTFILPVVLSWVAGP</sequence>
<feature type="signal peptide" evidence="1">
    <location>
        <begin position="1"/>
        <end position="19"/>
    </location>
</feature>
<name>A0A811ZL99_NYCPR</name>
<feature type="chain" id="PRO_5032852798" evidence="1">
    <location>
        <begin position="20"/>
        <end position="234"/>
    </location>
</feature>
<dbReference type="Proteomes" id="UP000645828">
    <property type="component" value="Unassembled WGS sequence"/>
</dbReference>
<evidence type="ECO:0000313" key="3">
    <source>
        <dbReference type="Proteomes" id="UP000645828"/>
    </source>
</evidence>
<gene>
    <name evidence="2" type="ORF">NYPRO_LOCUS22187</name>
</gene>
<dbReference type="EMBL" id="CAJHUB010000769">
    <property type="protein sequence ID" value="CAD7689393.1"/>
    <property type="molecule type" value="Genomic_DNA"/>
</dbReference>
<evidence type="ECO:0000313" key="2">
    <source>
        <dbReference type="EMBL" id="CAD7689393.1"/>
    </source>
</evidence>
<accession>A0A811ZL99</accession>
<protein>
    <submittedName>
        <fullName evidence="2">(raccoon dog) hypothetical protein</fullName>
    </submittedName>
</protein>
<comment type="caution">
    <text evidence="2">The sequence shown here is derived from an EMBL/GenBank/DDBJ whole genome shotgun (WGS) entry which is preliminary data.</text>
</comment>
<dbReference type="AlphaFoldDB" id="A0A811ZL99"/>
<proteinExistence type="predicted"/>
<reference evidence="2" key="1">
    <citation type="submission" date="2020-12" db="EMBL/GenBank/DDBJ databases">
        <authorList>
            <consortium name="Molecular Ecology Group"/>
        </authorList>
    </citation>
    <scope>NUCLEOTIDE SEQUENCE</scope>
    <source>
        <strain evidence="2">TBG_1078</strain>
    </source>
</reference>
<organism evidence="2 3">
    <name type="scientific">Nyctereutes procyonoides</name>
    <name type="common">Raccoon dog</name>
    <name type="synonym">Canis procyonoides</name>
    <dbReference type="NCBI Taxonomy" id="34880"/>
    <lineage>
        <taxon>Eukaryota</taxon>
        <taxon>Metazoa</taxon>
        <taxon>Chordata</taxon>
        <taxon>Craniata</taxon>
        <taxon>Vertebrata</taxon>
        <taxon>Euteleostomi</taxon>
        <taxon>Mammalia</taxon>
        <taxon>Eutheria</taxon>
        <taxon>Laurasiatheria</taxon>
        <taxon>Carnivora</taxon>
        <taxon>Caniformia</taxon>
        <taxon>Canidae</taxon>
        <taxon>Nyctereutes</taxon>
    </lineage>
</organism>